<evidence type="ECO:0000313" key="1">
    <source>
        <dbReference type="EMBL" id="ESA23739.1"/>
    </source>
</evidence>
<dbReference type="HOGENOM" id="CLU_1849986_0_0_1"/>
<gene>
    <name evidence="1" type="ORF">GLOINDRAFT_90793</name>
</gene>
<accession>U9UTJ7</accession>
<feature type="non-terminal residue" evidence="1">
    <location>
        <position position="1"/>
    </location>
</feature>
<name>U9UTJ7_RHIID</name>
<sequence length="139" mass="16334">RQLEHKLDFKSASLDYKKGNSVRKIFRFLRQVNFARILEVGNGNNRIITKIGCDFLEELKCLFLQVYQIDRLPQKEEIKAFIDDVLQRWLNATSVRSQNSNIFMFVNYVSGDTDATKALDILRKKLPYHHEMAIILREA</sequence>
<organism evidence="1">
    <name type="scientific">Rhizophagus irregularis (strain DAOM 181602 / DAOM 197198 / MUCL 43194)</name>
    <name type="common">Arbuscular mycorrhizal fungus</name>
    <name type="synonym">Glomus intraradices</name>
    <dbReference type="NCBI Taxonomy" id="747089"/>
    <lineage>
        <taxon>Eukaryota</taxon>
        <taxon>Fungi</taxon>
        <taxon>Fungi incertae sedis</taxon>
        <taxon>Mucoromycota</taxon>
        <taxon>Glomeromycotina</taxon>
        <taxon>Glomeromycetes</taxon>
        <taxon>Glomerales</taxon>
        <taxon>Glomeraceae</taxon>
        <taxon>Rhizophagus</taxon>
    </lineage>
</organism>
<protein>
    <submittedName>
        <fullName evidence="1">Uncharacterized protein</fullName>
    </submittedName>
</protein>
<dbReference type="AlphaFoldDB" id="U9UTJ7"/>
<reference evidence="1" key="1">
    <citation type="submission" date="2013-07" db="EMBL/GenBank/DDBJ databases">
        <title>The genome of an arbuscular mycorrhizal fungus provides insights into the evolution of the oldest plant symbiosis.</title>
        <authorList>
            <consortium name="DOE Joint Genome Institute"/>
            <person name="Tisserant E."/>
            <person name="Malbreil M."/>
            <person name="Kuo A."/>
            <person name="Kohler A."/>
            <person name="Symeonidi A."/>
            <person name="Balestrini R."/>
            <person name="Charron P."/>
            <person name="Duensing N."/>
            <person name="Frei-dit-Frey N."/>
            <person name="Gianinazzi-Pearson V."/>
            <person name="Gilbert B."/>
            <person name="Handa Y."/>
            <person name="Hijri M."/>
            <person name="Kaul R."/>
            <person name="Kawaguchi M."/>
            <person name="Krajinski F."/>
            <person name="Lammers P."/>
            <person name="Lapierre D."/>
            <person name="Masclaux F.G."/>
            <person name="Murat C."/>
            <person name="Morin E."/>
            <person name="Ndikumana S."/>
            <person name="Pagni M."/>
            <person name="Petitpierre D."/>
            <person name="Requena N."/>
            <person name="Rosikiewicz P."/>
            <person name="Riley R."/>
            <person name="Saito K."/>
            <person name="San Clemente H."/>
            <person name="Shapiro H."/>
            <person name="van Tuinen D."/>
            <person name="Becard G."/>
            <person name="Bonfante P."/>
            <person name="Paszkowski U."/>
            <person name="Shachar-Hill Y."/>
            <person name="Young J.P."/>
            <person name="Sanders I.R."/>
            <person name="Henrissat B."/>
            <person name="Rensing S.A."/>
            <person name="Grigoriev I.V."/>
            <person name="Corradi N."/>
            <person name="Roux C."/>
            <person name="Martin F."/>
        </authorList>
    </citation>
    <scope>NUCLEOTIDE SEQUENCE</scope>
    <source>
        <strain evidence="1">DAOM 197198</strain>
    </source>
</reference>
<proteinExistence type="predicted"/>
<dbReference type="EMBL" id="KI274517">
    <property type="protein sequence ID" value="ESA23739.1"/>
    <property type="molecule type" value="Genomic_DNA"/>
</dbReference>